<feature type="compositionally biased region" description="Polar residues" evidence="1">
    <location>
        <begin position="899"/>
        <end position="909"/>
    </location>
</feature>
<feature type="region of interest" description="Disordered" evidence="1">
    <location>
        <begin position="682"/>
        <end position="706"/>
    </location>
</feature>
<gene>
    <name evidence="2" type="ORF">B5V51_10879</name>
</gene>
<feature type="region of interest" description="Disordered" evidence="1">
    <location>
        <begin position="575"/>
        <end position="619"/>
    </location>
</feature>
<reference evidence="2" key="1">
    <citation type="submission" date="2017-09" db="EMBL/GenBank/DDBJ databases">
        <title>Contemporary evolution of a Lepidopteran species, Heliothis virescens, in response to modern agricultural practices.</title>
        <authorList>
            <person name="Fritz M.L."/>
            <person name="Deyonke A.M."/>
            <person name="Papanicolaou A."/>
            <person name="Micinski S."/>
            <person name="Westbrook J."/>
            <person name="Gould F."/>
        </authorList>
    </citation>
    <scope>NUCLEOTIDE SEQUENCE [LARGE SCALE GENOMIC DNA]</scope>
    <source>
        <strain evidence="2">HvINT-</strain>
        <tissue evidence="2">Whole body</tissue>
    </source>
</reference>
<dbReference type="PANTHER" id="PTHR40552:SF6">
    <property type="entry name" value="FI09606P-RELATED"/>
    <property type="match status" value="1"/>
</dbReference>
<feature type="region of interest" description="Disordered" evidence="1">
    <location>
        <begin position="891"/>
        <end position="916"/>
    </location>
</feature>
<feature type="compositionally biased region" description="Polar residues" evidence="1">
    <location>
        <begin position="1130"/>
        <end position="1143"/>
    </location>
</feature>
<protein>
    <submittedName>
        <fullName evidence="2">Uncharacterized protein</fullName>
    </submittedName>
</protein>
<sequence length="1868" mass="213522">MNLKRGTLQTHSLTVIPCTKERRSDIHYGILTGSFNMYDNKFSSRSRGRQALTMSVMAYCLAFHYHPKQWTMKLIDNLVDAGDVWYIQCLEKVHDHSAVQGICEVLQFGKKQILVLNAKRMQILLCEPDIVGYTMSLDPTVYNLCRGLKAFFKENRAGVMLSRVLKLVIWKDRVCYYIFDPAGRDARAYSNFANGQAALVNVKDIDSVAEILLARSILEDQKFVLAPVKVLKMADETSEEDFESDKELTQAEKAMMGYRILNENCAIVNANMHLGDRCFEEAKFRQALPIAIVAMTYAKISPPNTWFSKTLDKILRLGNKLYIDCMHPKVMIDITIDNIPNEIVIGPYACEIIIYRERVKGQLYTTKECLLNIRTGLEDFFSHEYNCGILEFNNYMLAVWKQKDMFYLFDPYPRTNDGLRSMKPGKACCLMLLNPETMANAFSRNWDYLPATTQFHIHAFKVLKLKKREPKVQIVCTLSDDDLPGARAKRKVLAMSKAHGDGKEIYHDVMPVEILDAKSLGQGPQIDEEQMGDIISLVDSVQEDYIPPIPLRYKKHVDEPVEPKVVNLDSPTVSVTQVVPPWPKPRDKTNEPIEPDPDPEPTPPPTPPPVIPPEGGGELAPMQLAEDEVQTLPAVNVDRRVLLTEDAQYRSKLRRIRKKMTSPLMEDQHEGTLEEELQKPTNFKDLPDSSQIVRGTSTVSEPNGPETIDRLPFGAIMAIVTSYKYSINTWTPGIVNFVVETALRLYDNKQQKFQLAPVHIIPKIALGHQAYHANIDVVGEGASWQMEDVLARKFFNKYDRGMVTTASYSCAIFKRNGLYYLFDGSPCNAMGLRNDTISKGKACFLRFRTLHELVSRINYNKDGGTNDQQFILSRILVRRLLKEARHKLPEDHDFATGKPASSKSKQTIIGSEKDDEKRQLDVKEYKSQTSVGYQLVDGVYRIEGTTSLNQRKPSSDVKSCHFISLIAMLMAAMHPIRTWDHVMVDVCMEKGLEIHEKATNLNVCEKRVIKNVILDGKFININIKKIIVVNENPEKRLEQYLKAVLRRLRYVIIRYPQCSMLAPMQLAEDEVQTLPAVNVDRRVLLTEDAQYRSKLRRIRKKMTSPLMEDQHEGTLEEELQKPTNFKDLPDSSQIVRGTSTVSEPNGPETIDRLPFGAIMAIVTSYKYSINTWTPGIVNFVVETALRLYDNKQQKFQLAPVHIIPKIALGHQAYHANIDVVGEGASWQMEDVLARKFFNKYDRGMVTTASYSCAIFKRNGLYYLFDGSPCNAMGLRNDTISKGKACFLRFRTLHELVSRINYNKDGGTNDQQFILSRILVRRLLKEARHKLPEDHDFATGKPASSKSKQTIIGSEKDDEKRQLDVKEYKSQTSVGYQLVDGVYRIEGTTSLNQRKPSSDVKSCHFISLIAMLMAAMHPIRTWDHVMVDVCMEKGLEIHEKATNLNVCEKRVIKNVILDGKFININIKKIIVVNENPEKRLEQYLKAVLRRLRYVIIRYPQCSMVICQTEGYYHLFDPYPPPSEDVKEEDKKGVEKPSKKGSAVASWTLYRSMESLIRRIRKELPGKQADDPEFYTFELTSVKSAPRHSALNYRLSPLFRPDDNPNLPYLKRRKVRPIVDEKMYWLNIPSIPWSRMSAVNDLGLDRKTPKTMWKDWDIEFPGDLYSLWGTIHPLDKRFDEADRGKQYLATSVIAIGMTQVCDISAWTSGFIDGIVIGGNQYHKKLVAKVGTKPNHEIDLPDLESKFEDMYPFTFNFKFDNIIFGFVYNIYPDRFNLSKALTYFFEKETIGILISPTKNLAFGKLDSSYFMFDCQSFGAPIFSPGKGAAYMLKCESLNRLIYCMTLTLNIRRHGQQFHLYNVSGSFTELAK</sequence>
<feature type="compositionally biased region" description="Pro residues" evidence="1">
    <location>
        <begin position="600"/>
        <end position="612"/>
    </location>
</feature>
<proteinExistence type="predicted"/>
<evidence type="ECO:0000256" key="1">
    <source>
        <dbReference type="SAM" id="MobiDB-lite"/>
    </source>
</evidence>
<dbReference type="PANTHER" id="PTHR40552">
    <property type="entry name" value="AT05186P-RELATED"/>
    <property type="match status" value="1"/>
</dbReference>
<name>A0A2A4JUW2_HELVI</name>
<feature type="region of interest" description="Disordered" evidence="1">
    <location>
        <begin position="1126"/>
        <end position="1147"/>
    </location>
</feature>
<accession>A0A2A4JUW2</accession>
<dbReference type="EMBL" id="NWSH01000532">
    <property type="protein sequence ID" value="PCG75827.1"/>
    <property type="molecule type" value="Genomic_DNA"/>
</dbReference>
<evidence type="ECO:0000313" key="2">
    <source>
        <dbReference type="EMBL" id="PCG75827.1"/>
    </source>
</evidence>
<organism evidence="2">
    <name type="scientific">Heliothis virescens</name>
    <name type="common">Tobacco budworm moth</name>
    <dbReference type="NCBI Taxonomy" id="7102"/>
    <lineage>
        <taxon>Eukaryota</taxon>
        <taxon>Metazoa</taxon>
        <taxon>Ecdysozoa</taxon>
        <taxon>Arthropoda</taxon>
        <taxon>Hexapoda</taxon>
        <taxon>Insecta</taxon>
        <taxon>Pterygota</taxon>
        <taxon>Neoptera</taxon>
        <taxon>Endopterygota</taxon>
        <taxon>Lepidoptera</taxon>
        <taxon>Glossata</taxon>
        <taxon>Ditrysia</taxon>
        <taxon>Noctuoidea</taxon>
        <taxon>Noctuidae</taxon>
        <taxon>Heliothinae</taxon>
        <taxon>Heliothis</taxon>
    </lineage>
</organism>
<dbReference type="Gene3D" id="3.90.70.120">
    <property type="match status" value="5"/>
</dbReference>
<feature type="compositionally biased region" description="Polar residues" evidence="1">
    <location>
        <begin position="1341"/>
        <end position="1351"/>
    </location>
</feature>
<dbReference type="STRING" id="7102.A0A2A4JUW2"/>
<comment type="caution">
    <text evidence="2">The sequence shown here is derived from an EMBL/GenBank/DDBJ whole genome shotgun (WGS) entry which is preliminary data.</text>
</comment>
<feature type="compositionally biased region" description="Polar residues" evidence="1">
    <location>
        <begin position="688"/>
        <end position="701"/>
    </location>
</feature>
<feature type="region of interest" description="Disordered" evidence="1">
    <location>
        <begin position="1333"/>
        <end position="1358"/>
    </location>
</feature>